<proteinExistence type="predicted"/>
<evidence type="ECO:0000313" key="1">
    <source>
        <dbReference type="Proteomes" id="UP000515153"/>
    </source>
</evidence>
<dbReference type="SUPFAM" id="SSF142338">
    <property type="entry name" value="CofD-like"/>
    <property type="match status" value="1"/>
</dbReference>
<dbReference type="KEGG" id="pgri:PgNI_08262"/>
<dbReference type="GO" id="GO:0043743">
    <property type="term" value="F:LPPG:FO 2-phospho-L-lactate transferase activity"/>
    <property type="evidence" value="ECO:0007669"/>
    <property type="project" value="InterPro"/>
</dbReference>
<dbReference type="AlphaFoldDB" id="A0A6P8AW03"/>
<reference evidence="1 2" key="1">
    <citation type="journal article" date="2019" name="Mol. Biol. Evol.">
        <title>Blast fungal genomes show frequent chromosomal changes, gene gains and losses, and effector gene turnover.</title>
        <authorList>
            <person name="Gomez Luciano L.B."/>
            <person name="Jason Tsai I."/>
            <person name="Chuma I."/>
            <person name="Tosa Y."/>
            <person name="Chen Y.H."/>
            <person name="Li J.Y."/>
            <person name="Li M.Y."/>
            <person name="Jade Lu M.Y."/>
            <person name="Nakayashiki H."/>
            <person name="Li W.H."/>
        </authorList>
    </citation>
    <scope>NUCLEOTIDE SEQUENCE [LARGE SCALE GENOMIC DNA]</scope>
    <source>
        <strain evidence="1 2">NI907</strain>
    </source>
</reference>
<dbReference type="Gene3D" id="3.40.50.10680">
    <property type="entry name" value="CofD-like domains"/>
    <property type="match status" value="1"/>
</dbReference>
<dbReference type="InterPro" id="IPR002882">
    <property type="entry name" value="CofD"/>
</dbReference>
<dbReference type="Proteomes" id="UP000515153">
    <property type="component" value="Chromosome V"/>
</dbReference>
<dbReference type="PANTHER" id="PTHR31240:SF0">
    <property type="entry name" value="MATERNAL EFFECT EMBRYO ARREST 18"/>
    <property type="match status" value="1"/>
</dbReference>
<organism evidence="1 2">
    <name type="scientific">Pyricularia grisea</name>
    <name type="common">Crabgrass-specific blast fungus</name>
    <name type="synonym">Magnaporthe grisea</name>
    <dbReference type="NCBI Taxonomy" id="148305"/>
    <lineage>
        <taxon>Eukaryota</taxon>
        <taxon>Fungi</taxon>
        <taxon>Dikarya</taxon>
        <taxon>Ascomycota</taxon>
        <taxon>Pezizomycotina</taxon>
        <taxon>Sordariomycetes</taxon>
        <taxon>Sordariomycetidae</taxon>
        <taxon>Magnaporthales</taxon>
        <taxon>Pyriculariaceae</taxon>
        <taxon>Pyricularia</taxon>
    </lineage>
</organism>
<dbReference type="PANTHER" id="PTHR31240">
    <property type="entry name" value="MATERNAL EFFECT EMBRYO ARREST 18"/>
    <property type="match status" value="1"/>
</dbReference>
<dbReference type="RefSeq" id="XP_030979111.1">
    <property type="nucleotide sequence ID" value="XM_031128261.1"/>
</dbReference>
<reference evidence="2" key="2">
    <citation type="submission" date="2019-10" db="EMBL/GenBank/DDBJ databases">
        <authorList>
            <consortium name="NCBI Genome Project"/>
        </authorList>
    </citation>
    <scope>NUCLEOTIDE SEQUENCE</scope>
    <source>
        <strain evidence="2">NI907</strain>
    </source>
</reference>
<dbReference type="Pfam" id="PF01933">
    <property type="entry name" value="CofD"/>
    <property type="match status" value="1"/>
</dbReference>
<protein>
    <submittedName>
        <fullName evidence="2">Uncharacterized protein</fullName>
    </submittedName>
</protein>
<name>A0A6P8AW03_PYRGI</name>
<dbReference type="GeneID" id="41963170"/>
<gene>
    <name evidence="2" type="ORF">PgNI_08262</name>
</gene>
<accession>A0A6P8AW03</accession>
<keyword evidence="1" id="KW-1185">Reference proteome</keyword>
<dbReference type="InterPro" id="IPR038136">
    <property type="entry name" value="CofD-like_dom_sf"/>
</dbReference>
<sequence>MNVPYASRSGLLDARGQPIQSGLSSPVALDFKKDGIVVFSGGTAANFLVDVFNRIVERRGCPLTYVIPISDNGGSSSELIRVLGGPSVGDIRSRLVRLIPNQENEENTALRALFEHRLSADPGRAKLEWLDIVEGNHILWTFISSPKRELIRSVLNTLNLEVVKRSRPTSLFNFSKASVGNMFLTGARLFSGSFEAAIYLLAMICSIPTTVSVLPAINSNFTHHIAASLADGTVLTGQVAISHPSAPTAVPDSMAAAAAAAADTNSLSPAAAMRHPQQGIEPTGPAAMARLAAAAEALNTEDATLPGSLPVLRSHNISFSKDDEEDLPARIGRVWYINPYGHEIWPVANPKVLAALRGAEAIVYSIGSLYTSIIPSLILRGVGAAIVGGGGAAATKVLILNSSVDRETGPKEDPMTAVDFVVALARAASGGEGGERDARRYVTHLVYLDSEEGGRLAQSATAELAPVVDEAALGDMGIVCVKVKGRLDTSRDACGVRRYEEGELTAALERLLEM</sequence>
<evidence type="ECO:0000313" key="2">
    <source>
        <dbReference type="RefSeq" id="XP_030979111.1"/>
    </source>
</evidence>
<reference evidence="2" key="3">
    <citation type="submission" date="2025-08" db="UniProtKB">
        <authorList>
            <consortium name="RefSeq"/>
        </authorList>
    </citation>
    <scope>IDENTIFICATION</scope>
    <source>
        <strain evidence="2">NI907</strain>
    </source>
</reference>